<dbReference type="RefSeq" id="WP_103074179.1">
    <property type="nucleotide sequence ID" value="NZ_NPZB01000001.1"/>
</dbReference>
<evidence type="ECO:0000256" key="5">
    <source>
        <dbReference type="RuleBase" id="RU004508"/>
    </source>
</evidence>
<accession>A0A2K1Q225</accession>
<evidence type="ECO:0000256" key="4">
    <source>
        <dbReference type="PIRSR" id="PIRSR000390-2"/>
    </source>
</evidence>
<evidence type="ECO:0000256" key="3">
    <source>
        <dbReference type="PIRSR" id="PIRSR000390-1"/>
    </source>
</evidence>
<dbReference type="PANTHER" id="PTHR30244">
    <property type="entry name" value="TRANSAMINASE"/>
    <property type="match status" value="1"/>
</dbReference>
<evidence type="ECO:0000313" key="6">
    <source>
        <dbReference type="EMBL" id="PNS09084.1"/>
    </source>
</evidence>
<keyword evidence="7" id="KW-1185">Reference proteome</keyword>
<feature type="modified residue" description="N6-(pyridoxal phosphate)lysine" evidence="4">
    <location>
        <position position="174"/>
    </location>
</feature>
<dbReference type="PANTHER" id="PTHR30244:SF34">
    <property type="entry name" value="DTDP-4-AMINO-4,6-DIDEOXYGALACTOSE TRANSAMINASE"/>
    <property type="match status" value="1"/>
</dbReference>
<name>A0A2K1Q225_9GAMM</name>
<dbReference type="GO" id="GO:0030170">
    <property type="term" value="F:pyridoxal phosphate binding"/>
    <property type="evidence" value="ECO:0007669"/>
    <property type="project" value="TreeGrafter"/>
</dbReference>
<evidence type="ECO:0000256" key="1">
    <source>
        <dbReference type="ARBA" id="ARBA00022898"/>
    </source>
</evidence>
<dbReference type="InterPro" id="IPR000653">
    <property type="entry name" value="DegT/StrS_aminotransferase"/>
</dbReference>
<feature type="active site" description="Proton acceptor" evidence="3">
    <location>
        <position position="174"/>
    </location>
</feature>
<dbReference type="SUPFAM" id="SSF53383">
    <property type="entry name" value="PLP-dependent transferases"/>
    <property type="match status" value="1"/>
</dbReference>
<dbReference type="EMBL" id="NPZB01000001">
    <property type="protein sequence ID" value="PNS09084.1"/>
    <property type="molecule type" value="Genomic_DNA"/>
</dbReference>
<dbReference type="PIRSF" id="PIRSF000390">
    <property type="entry name" value="PLP_StrS"/>
    <property type="match status" value="1"/>
</dbReference>
<keyword evidence="1 4" id="KW-0663">Pyridoxal phosphate</keyword>
<dbReference type="Gene3D" id="3.90.1150.10">
    <property type="entry name" value="Aspartate Aminotransferase, domain 1"/>
    <property type="match status" value="1"/>
</dbReference>
<dbReference type="Gene3D" id="3.40.640.10">
    <property type="entry name" value="Type I PLP-dependent aspartate aminotransferase-like (Major domain)"/>
    <property type="match status" value="1"/>
</dbReference>
<evidence type="ECO:0000313" key="7">
    <source>
        <dbReference type="Proteomes" id="UP000236220"/>
    </source>
</evidence>
<dbReference type="GO" id="GO:0000271">
    <property type="term" value="P:polysaccharide biosynthetic process"/>
    <property type="evidence" value="ECO:0007669"/>
    <property type="project" value="TreeGrafter"/>
</dbReference>
<dbReference type="GO" id="GO:0008483">
    <property type="term" value="F:transaminase activity"/>
    <property type="evidence" value="ECO:0007669"/>
    <property type="project" value="TreeGrafter"/>
</dbReference>
<dbReference type="OrthoDB" id="9804264at2"/>
<protein>
    <submittedName>
        <fullName evidence="6">Putative pyridoxal phosphate-dependent enzyme</fullName>
    </submittedName>
</protein>
<comment type="similarity">
    <text evidence="2 5">Belongs to the DegT/DnrJ/EryC1 family.</text>
</comment>
<dbReference type="AlphaFoldDB" id="A0A2K1Q225"/>
<organism evidence="6 7">
    <name type="scientific">Solilutibacter silvestris</name>
    <dbReference type="NCBI Taxonomy" id="1645665"/>
    <lineage>
        <taxon>Bacteria</taxon>
        <taxon>Pseudomonadati</taxon>
        <taxon>Pseudomonadota</taxon>
        <taxon>Gammaproteobacteria</taxon>
        <taxon>Lysobacterales</taxon>
        <taxon>Lysobacteraceae</taxon>
        <taxon>Solilutibacter</taxon>
    </lineage>
</organism>
<dbReference type="Pfam" id="PF01041">
    <property type="entry name" value="DegT_DnrJ_EryC1"/>
    <property type="match status" value="2"/>
</dbReference>
<dbReference type="InterPro" id="IPR015421">
    <property type="entry name" value="PyrdxlP-dep_Trfase_major"/>
</dbReference>
<dbReference type="InterPro" id="IPR015422">
    <property type="entry name" value="PyrdxlP-dep_Trfase_small"/>
</dbReference>
<reference evidence="6 7" key="1">
    <citation type="submission" date="2017-08" db="EMBL/GenBank/DDBJ databases">
        <title>Lysobacter sylvestris genome.</title>
        <authorList>
            <person name="Zhang D.-C."/>
            <person name="Albuquerque L."/>
            <person name="Franca L."/>
            <person name="Froufe H.J.C."/>
            <person name="Barroso C."/>
            <person name="Egas C."/>
            <person name="Da Costa M."/>
            <person name="Margesin R."/>
        </authorList>
    </citation>
    <scope>NUCLEOTIDE SEQUENCE [LARGE SCALE GENOMIC DNA]</scope>
    <source>
        <strain evidence="6 7">AM20-91</strain>
    </source>
</reference>
<evidence type="ECO:0000256" key="2">
    <source>
        <dbReference type="ARBA" id="ARBA00037999"/>
    </source>
</evidence>
<gene>
    <name evidence="6" type="ORF">Lysil_0713</name>
</gene>
<dbReference type="InterPro" id="IPR015424">
    <property type="entry name" value="PyrdxlP-dep_Trfase"/>
</dbReference>
<comment type="caution">
    <text evidence="6">The sequence shown here is derived from an EMBL/GenBank/DDBJ whole genome shotgun (WGS) entry which is preliminary data.</text>
</comment>
<proteinExistence type="inferred from homology"/>
<sequence length="401" mass="43854">MRRLTEIPPTAGLPPRFSDLFAQHGDLAATLATQLDVDAALVTCSGTAALMLALRVAQQRQPERDVVVVPAYTCPLVAIAVHAIGLRLRIVDLRHDSLDMDEYALRAQLDERVLAVVPTHLGGRVTDVAAVNRVVADSGIVVIEDAAQSLGATINGRSVGLRGDIGFFSLAAGKGLSTYEGGVAVARDRQWLEAMRALQDALPEQAAMERKRCVELAGYTALYRPLGMRWAYGLPLRRALKRGDPVGAIGDRFPMQVPLHRMGAWRKRIGANAALRLPRFLEERCACALARIERLHAIPGAQVFGDRAGEHGTWPTLLVRMDSEHRRDAVLDKLWTSGLGASRMFIHALPDYTELRAIVPQQDCPNARDLAARSFTISNSPWLRDEDFEAICRVIEAIAAS</sequence>
<dbReference type="Proteomes" id="UP000236220">
    <property type="component" value="Unassembled WGS sequence"/>
</dbReference>